<feature type="modified residue" description="4-aspartylphosphate" evidence="2">
    <location>
        <position position="55"/>
    </location>
</feature>
<dbReference type="Pfam" id="PF00072">
    <property type="entry name" value="Response_reg"/>
    <property type="match status" value="1"/>
</dbReference>
<dbReference type="EMBL" id="JAUBDH010000004">
    <property type="protein sequence ID" value="MDW0110042.1"/>
    <property type="molecule type" value="Genomic_DNA"/>
</dbReference>
<name>A0ABU4G0W6_9BACL</name>
<feature type="domain" description="Response regulatory" evidence="3">
    <location>
        <begin position="6"/>
        <end position="120"/>
    </location>
</feature>
<proteinExistence type="predicted"/>
<dbReference type="PANTHER" id="PTHR44591">
    <property type="entry name" value="STRESS RESPONSE REGULATOR PROTEIN 1"/>
    <property type="match status" value="1"/>
</dbReference>
<gene>
    <name evidence="4" type="ORF">QT716_08220</name>
</gene>
<dbReference type="SUPFAM" id="SSF52172">
    <property type="entry name" value="CheY-like"/>
    <property type="match status" value="1"/>
</dbReference>
<keyword evidence="1 2" id="KW-0597">Phosphoprotein</keyword>
<dbReference type="InterPro" id="IPR011006">
    <property type="entry name" value="CheY-like_superfamily"/>
</dbReference>
<dbReference type="Gene3D" id="3.40.50.2300">
    <property type="match status" value="1"/>
</dbReference>
<evidence type="ECO:0000256" key="1">
    <source>
        <dbReference type="ARBA" id="ARBA00022553"/>
    </source>
</evidence>
<dbReference type="InterPro" id="IPR050595">
    <property type="entry name" value="Bact_response_regulator"/>
</dbReference>
<evidence type="ECO:0000313" key="4">
    <source>
        <dbReference type="EMBL" id="MDW0110042.1"/>
    </source>
</evidence>
<dbReference type="Proteomes" id="UP001280629">
    <property type="component" value="Unassembled WGS sequence"/>
</dbReference>
<protein>
    <submittedName>
        <fullName evidence="4">Response regulator</fullName>
    </submittedName>
</protein>
<evidence type="ECO:0000259" key="3">
    <source>
        <dbReference type="PROSITE" id="PS50110"/>
    </source>
</evidence>
<dbReference type="RefSeq" id="WP_317935581.1">
    <property type="nucleotide sequence ID" value="NZ_JAUBDH010000004.1"/>
</dbReference>
<dbReference type="PANTHER" id="PTHR44591:SF3">
    <property type="entry name" value="RESPONSE REGULATORY DOMAIN-CONTAINING PROTEIN"/>
    <property type="match status" value="1"/>
</dbReference>
<reference evidence="4 5" key="1">
    <citation type="submission" date="2023-06" db="EMBL/GenBank/DDBJ databases">
        <title>Sporosarcina sp. nov., isolated from Korean traditional fermented seafood 'Jeotgal'.</title>
        <authorList>
            <person name="Yang A.-I."/>
            <person name="Shin N.-R."/>
        </authorList>
    </citation>
    <scope>NUCLEOTIDE SEQUENCE [LARGE SCALE GENOMIC DNA]</scope>
    <source>
        <strain evidence="4 5">KCTC3840</strain>
    </source>
</reference>
<dbReference type="InterPro" id="IPR001789">
    <property type="entry name" value="Sig_transdc_resp-reg_receiver"/>
</dbReference>
<dbReference type="PROSITE" id="PS50110">
    <property type="entry name" value="RESPONSE_REGULATORY"/>
    <property type="match status" value="1"/>
</dbReference>
<comment type="caution">
    <text evidence="4">The sequence shown here is derived from an EMBL/GenBank/DDBJ whole genome shotgun (WGS) entry which is preliminary data.</text>
</comment>
<evidence type="ECO:0000256" key="2">
    <source>
        <dbReference type="PROSITE-ProRule" id="PRU00169"/>
    </source>
</evidence>
<organism evidence="4 5">
    <name type="scientific">Sporosarcina aquimarina</name>
    <dbReference type="NCBI Taxonomy" id="114975"/>
    <lineage>
        <taxon>Bacteria</taxon>
        <taxon>Bacillati</taxon>
        <taxon>Bacillota</taxon>
        <taxon>Bacilli</taxon>
        <taxon>Bacillales</taxon>
        <taxon>Caryophanaceae</taxon>
        <taxon>Sporosarcina</taxon>
    </lineage>
</organism>
<accession>A0ABU4G0W6</accession>
<keyword evidence="5" id="KW-1185">Reference proteome</keyword>
<evidence type="ECO:0000313" key="5">
    <source>
        <dbReference type="Proteomes" id="UP001280629"/>
    </source>
</evidence>
<dbReference type="SMART" id="SM00448">
    <property type="entry name" value="REC"/>
    <property type="match status" value="1"/>
</dbReference>
<sequence>MEGSKRILVVDDEEILRMLIADTLSFEGYMVEEAQNGQEGFDKASSGNFDLVLLDYMMPKLTGPEVLERLQPLDLGFPIIMLTAKAQQSDRDLAASLGADYFMPKPFSPSELVALVEQVFKESS</sequence>